<dbReference type="SUPFAM" id="SSF51905">
    <property type="entry name" value="FAD/NAD(P)-binding domain"/>
    <property type="match status" value="2"/>
</dbReference>
<dbReference type="Proteomes" id="UP000555322">
    <property type="component" value="Unassembled WGS sequence"/>
</dbReference>
<evidence type="ECO:0000256" key="2">
    <source>
        <dbReference type="ARBA" id="ARBA00022630"/>
    </source>
</evidence>
<dbReference type="InterPro" id="IPR000960">
    <property type="entry name" value="Flavin_mOase"/>
</dbReference>
<evidence type="ECO:0000256" key="1">
    <source>
        <dbReference type="ARBA" id="ARBA00009183"/>
    </source>
</evidence>
<dbReference type="InterPro" id="IPR036188">
    <property type="entry name" value="FAD/NAD-bd_sf"/>
</dbReference>
<comment type="similarity">
    <text evidence="1">Belongs to the FMO family.</text>
</comment>
<evidence type="ECO:0000256" key="3">
    <source>
        <dbReference type="ARBA" id="ARBA00022827"/>
    </source>
</evidence>
<dbReference type="EMBL" id="JABERJ010000021">
    <property type="protein sequence ID" value="NNH26539.1"/>
    <property type="molecule type" value="Genomic_DNA"/>
</dbReference>
<dbReference type="InterPro" id="IPR050346">
    <property type="entry name" value="FMO-like"/>
</dbReference>
<protein>
    <submittedName>
        <fullName evidence="6">NAD(P)/FAD-dependent oxidoreductase</fullName>
    </submittedName>
</protein>
<name>A0ABX1UYP6_9GAMM</name>
<accession>A0ABX1UYP6</accession>
<dbReference type="PIRSF" id="PIRSF000332">
    <property type="entry name" value="FMO"/>
    <property type="match status" value="1"/>
</dbReference>
<dbReference type="InterPro" id="IPR020946">
    <property type="entry name" value="Flavin_mOase-like"/>
</dbReference>
<keyword evidence="2" id="KW-0285">Flavoprotein</keyword>
<dbReference type="PANTHER" id="PTHR23023">
    <property type="entry name" value="DIMETHYLANILINE MONOOXYGENASE"/>
    <property type="match status" value="1"/>
</dbReference>
<evidence type="ECO:0000313" key="7">
    <source>
        <dbReference type="Proteomes" id="UP000555322"/>
    </source>
</evidence>
<gene>
    <name evidence="6" type="ORF">HLH15_08675</name>
</gene>
<keyword evidence="5" id="KW-0560">Oxidoreductase</keyword>
<organism evidence="6 7">
    <name type="scientific">Acinetobacter terrestris</name>
    <dbReference type="NCBI Taxonomy" id="2529843"/>
    <lineage>
        <taxon>Bacteria</taxon>
        <taxon>Pseudomonadati</taxon>
        <taxon>Pseudomonadota</taxon>
        <taxon>Gammaproteobacteria</taxon>
        <taxon>Moraxellales</taxon>
        <taxon>Moraxellaceae</taxon>
        <taxon>Acinetobacter</taxon>
        <taxon>Acinetobacter Taxon 24</taxon>
    </lineage>
</organism>
<evidence type="ECO:0000256" key="4">
    <source>
        <dbReference type="ARBA" id="ARBA00022857"/>
    </source>
</evidence>
<evidence type="ECO:0000256" key="5">
    <source>
        <dbReference type="ARBA" id="ARBA00023002"/>
    </source>
</evidence>
<sequence length="454" mass="53437">MTRIAIIGSGPSGMAQLRAFQSAKAKGLEIPEIICFEKQNDWGGQWNYTWRTGVDDNGESVHSSMYRYLWSNGPKEALEFADYTFEEHFKKPIASYPPREVLWDYINGRVEKANIKHLVRFNTAVQHVTYDENKKKFNIAAEDYKNQRHYVEEFDYVIVASGHFSTPNLPVFKGFERFHGRILHAHDFRDAREFADKSVLLVGSSYSAEDIGSQCYKYGAKQIYNCYRSQPMGFKWPKNWSEKKQLVRVDEHRAYFGDGTSAKVDAIILCTGYLHHFPFIEDKLRLRTPNCLYPLDLYQGVVWEKNPRFFYLGMQDQWYTFNMFDAQAWYVRDIILGEISLPSIMEMQHHTEKKYLEEKALNTDEQKARFQGEYVKYLISETDYPNFDVDGVHNIFMQWQKHKKENIMEFRDKTYRSVMTGKIAKPHHTPWLEALDDSLENYLDSEGAKEKNFI</sequence>
<dbReference type="Gene3D" id="3.50.50.60">
    <property type="entry name" value="FAD/NAD(P)-binding domain"/>
    <property type="match status" value="2"/>
</dbReference>
<keyword evidence="4" id="KW-0521">NADP</keyword>
<dbReference type="RefSeq" id="WP_131268935.1">
    <property type="nucleotide sequence ID" value="NZ_JABERE010000053.1"/>
</dbReference>
<proteinExistence type="inferred from homology"/>
<dbReference type="Pfam" id="PF00743">
    <property type="entry name" value="FMO-like"/>
    <property type="match status" value="2"/>
</dbReference>
<comment type="caution">
    <text evidence="6">The sequence shown here is derived from an EMBL/GenBank/DDBJ whole genome shotgun (WGS) entry which is preliminary data.</text>
</comment>
<keyword evidence="7" id="KW-1185">Reference proteome</keyword>
<reference evidence="6 7" key="1">
    <citation type="submission" date="2020-04" db="EMBL/GenBank/DDBJ databases">
        <title>Acinetobacter Taxon 24.</title>
        <authorList>
            <person name="Nemec A."/>
            <person name="Radolfova-Krizova L."/>
            <person name="Higgins P.G."/>
            <person name="Spanelova P."/>
        </authorList>
    </citation>
    <scope>NUCLEOTIDE SEQUENCE [LARGE SCALE GENOMIC DNA]</scope>
    <source>
        <strain evidence="6 7">ANC 5084</strain>
    </source>
</reference>
<evidence type="ECO:0000313" key="6">
    <source>
        <dbReference type="EMBL" id="NNH26539.1"/>
    </source>
</evidence>
<keyword evidence="3" id="KW-0274">FAD</keyword>